<dbReference type="OrthoDB" id="784889at2759"/>
<feature type="region of interest" description="Disordered" evidence="1">
    <location>
        <begin position="153"/>
        <end position="231"/>
    </location>
</feature>
<comment type="caution">
    <text evidence="2">The sequence shown here is derived from an EMBL/GenBank/DDBJ whole genome shotgun (WGS) entry which is preliminary data.</text>
</comment>
<reference evidence="2 3" key="1">
    <citation type="journal article" date="2019" name="Nat. Plants">
        <title>Stout camphor tree genome fills gaps in understanding of flowering plant genome evolution.</title>
        <authorList>
            <person name="Chaw S.M."/>
            <person name="Liu Y.C."/>
            <person name="Wu Y.W."/>
            <person name="Wang H.Y."/>
            <person name="Lin C.I."/>
            <person name="Wu C.S."/>
            <person name="Ke H.M."/>
            <person name="Chang L.Y."/>
            <person name="Hsu C.Y."/>
            <person name="Yang H.T."/>
            <person name="Sudianto E."/>
            <person name="Hsu M.H."/>
            <person name="Wu K.P."/>
            <person name="Wang L.N."/>
            <person name="Leebens-Mack J.H."/>
            <person name="Tsai I.J."/>
        </authorList>
    </citation>
    <scope>NUCLEOTIDE SEQUENCE [LARGE SCALE GENOMIC DNA]</scope>
    <source>
        <strain evidence="3">cv. Chaw 1501</strain>
        <tissue evidence="2">Young leaves</tissue>
    </source>
</reference>
<dbReference type="AlphaFoldDB" id="A0A3S3P0X8"/>
<sequence length="612" mass="66643">MLLSFTEEELFDEKLVKPILPWKVPDEMTVSEKARSGHMNVGFQVAEARREPIPRQASTSPARPSAVGPVPEAPVAPPSSNASARKKMLRREEARLSHKSEEEIPATASFTALDASYAAKIEADQSAKVGIPSPKSDAHMFAAVENGCGSVSVDLGSSLPPEMTQDSVKTESTLVAESDDPDGQVGIETRDKAVLPADETPCAKVEDPDLEDTKITKMEAPSIASADHPQEEKFKIDLMAPPSGKSSPLRDEMPDLEKPLALVAEPVPKEEIMKADEEKEEQIVEEGEVGLIEKTGTIAKELKSEKHMIDERIPDLKLDVEKQVKKQPTKGTINEPKAEKPVQAASLPLQMTVAGWSGRLPFGHMGPIPPHLPAVVSRDGSSTIVQPQPKRCATHCHIAQYINYHRPFARPNPFWPGTSGSASLFGTKPENLIVVPPTESVTSGNPLQGSSFGKDLSSMQDKGPGAIVGHTMKDKSSPAIFTDIDQRKQLILQQAPQPASTNNIPSNGYPFPLTIRPFIEVFRLIPTIHVQRNSFHLLVHILQWTLFTLLSRCYILTSFSTCNNLSPIPLQFNQVNTTQANPVAHHRSISNNSNSKDALAILGVESHMASQI</sequence>
<proteinExistence type="predicted"/>
<dbReference type="EMBL" id="QPKB01001552">
    <property type="protein sequence ID" value="RWR98326.1"/>
    <property type="molecule type" value="Genomic_DNA"/>
</dbReference>
<feature type="region of interest" description="Disordered" evidence="1">
    <location>
        <begin position="48"/>
        <end position="103"/>
    </location>
</feature>
<dbReference type="PANTHER" id="PTHR34798">
    <property type="entry name" value="PROTEIN TIME FOR COFFEE"/>
    <property type="match status" value="1"/>
</dbReference>
<name>A0A3S3P0X8_9MAGN</name>
<feature type="compositionally biased region" description="Basic and acidic residues" evidence="1">
    <location>
        <begin position="90"/>
        <end position="102"/>
    </location>
</feature>
<dbReference type="Proteomes" id="UP000283530">
    <property type="component" value="Unassembled WGS sequence"/>
</dbReference>
<feature type="compositionally biased region" description="Basic and acidic residues" evidence="1">
    <location>
        <begin position="204"/>
        <end position="217"/>
    </location>
</feature>
<dbReference type="GO" id="GO:0005634">
    <property type="term" value="C:nucleus"/>
    <property type="evidence" value="ECO:0007669"/>
    <property type="project" value="TreeGrafter"/>
</dbReference>
<dbReference type="InterPro" id="IPR039317">
    <property type="entry name" value="TIC"/>
</dbReference>
<evidence type="ECO:0000313" key="2">
    <source>
        <dbReference type="EMBL" id="RWR98326.1"/>
    </source>
</evidence>
<evidence type="ECO:0000313" key="3">
    <source>
        <dbReference type="Proteomes" id="UP000283530"/>
    </source>
</evidence>
<accession>A0A3S3P0X8</accession>
<keyword evidence="3" id="KW-1185">Reference proteome</keyword>
<dbReference type="GO" id="GO:0042752">
    <property type="term" value="P:regulation of circadian rhythm"/>
    <property type="evidence" value="ECO:0007669"/>
    <property type="project" value="InterPro"/>
</dbReference>
<feature type="compositionally biased region" description="Polar residues" evidence="1">
    <location>
        <begin position="164"/>
        <end position="175"/>
    </location>
</feature>
<evidence type="ECO:0000256" key="1">
    <source>
        <dbReference type="SAM" id="MobiDB-lite"/>
    </source>
</evidence>
<protein>
    <submittedName>
        <fullName evidence="2">Protein TIME FOR COFFEE-like protein isoform X1</fullName>
    </submittedName>
</protein>
<gene>
    <name evidence="2" type="ORF">CKAN_02786700</name>
</gene>
<dbReference type="STRING" id="337451.A0A3S3P0X8"/>
<dbReference type="PANTHER" id="PTHR34798:SF2">
    <property type="entry name" value="PROTEIN TIME FOR COFFEE"/>
    <property type="match status" value="1"/>
</dbReference>
<organism evidence="2 3">
    <name type="scientific">Cinnamomum micranthum f. kanehirae</name>
    <dbReference type="NCBI Taxonomy" id="337451"/>
    <lineage>
        <taxon>Eukaryota</taxon>
        <taxon>Viridiplantae</taxon>
        <taxon>Streptophyta</taxon>
        <taxon>Embryophyta</taxon>
        <taxon>Tracheophyta</taxon>
        <taxon>Spermatophyta</taxon>
        <taxon>Magnoliopsida</taxon>
        <taxon>Magnoliidae</taxon>
        <taxon>Laurales</taxon>
        <taxon>Lauraceae</taxon>
        <taxon>Cinnamomum</taxon>
    </lineage>
</organism>